<evidence type="ECO:0000256" key="11">
    <source>
        <dbReference type="ARBA" id="ARBA00063341"/>
    </source>
</evidence>
<proteinExistence type="inferred from homology"/>
<reference evidence="17" key="1">
    <citation type="submission" date="2025-08" db="UniProtKB">
        <authorList>
            <consortium name="RefSeq"/>
        </authorList>
    </citation>
    <scope>IDENTIFICATION</scope>
</reference>
<dbReference type="OrthoDB" id="10030979at2759"/>
<dbReference type="CTD" id="9518"/>
<dbReference type="SMART" id="SM00204">
    <property type="entry name" value="TGFB"/>
    <property type="match status" value="1"/>
</dbReference>
<dbReference type="Pfam" id="PF00688">
    <property type="entry name" value="TGFb_propeptide"/>
    <property type="match status" value="1"/>
</dbReference>
<evidence type="ECO:0000313" key="17">
    <source>
        <dbReference type="RefSeq" id="XP_033813021.1"/>
    </source>
</evidence>
<feature type="domain" description="TGF-beta family profile" evidence="15">
    <location>
        <begin position="256"/>
        <end position="373"/>
    </location>
</feature>
<dbReference type="RefSeq" id="XP_033813021.1">
    <property type="nucleotide sequence ID" value="XM_033957130.1"/>
</dbReference>
<comment type="subunit">
    <text evidence="11">Homodimer; disulfide-linked. Interacts with GFRAL and RET; ligand of GFRAL, which mediates GDF15 internalization and cellular signaling through interaction with RET via the formation of a 2:2:2 ternary complex composed of GDF15, GFRAL and RET.</text>
</comment>
<dbReference type="GO" id="GO:0008083">
    <property type="term" value="F:growth factor activity"/>
    <property type="evidence" value="ECO:0007669"/>
    <property type="project" value="UniProtKB-KW"/>
</dbReference>
<evidence type="ECO:0000313" key="16">
    <source>
        <dbReference type="Proteomes" id="UP000515159"/>
    </source>
</evidence>
<dbReference type="PROSITE" id="PS00250">
    <property type="entry name" value="TGF_BETA_1"/>
    <property type="match status" value="1"/>
</dbReference>
<keyword evidence="7 14" id="KW-0732">Signal</keyword>
<dbReference type="InterPro" id="IPR017948">
    <property type="entry name" value="TGFb_CS"/>
</dbReference>
<evidence type="ECO:0000259" key="15">
    <source>
        <dbReference type="PROSITE" id="PS51362"/>
    </source>
</evidence>
<dbReference type="Pfam" id="PF00019">
    <property type="entry name" value="TGF_beta"/>
    <property type="match status" value="1"/>
</dbReference>
<dbReference type="Proteomes" id="UP000515159">
    <property type="component" value="Chromosome 8"/>
</dbReference>
<comment type="similarity">
    <text evidence="2 13">Belongs to the TGF-beta family.</text>
</comment>
<evidence type="ECO:0000256" key="6">
    <source>
        <dbReference type="ARBA" id="ARBA00022702"/>
    </source>
</evidence>
<dbReference type="FunFam" id="2.10.90.10:FF:000039">
    <property type="entry name" value="growth/differentiation factor 15"/>
    <property type="match status" value="1"/>
</dbReference>
<protein>
    <recommendedName>
        <fullName evidence="12">Growth/differentiation factor 15</fullName>
    </recommendedName>
</protein>
<evidence type="ECO:0000256" key="8">
    <source>
        <dbReference type="ARBA" id="ARBA00023030"/>
    </source>
</evidence>
<keyword evidence="4" id="KW-0964">Secreted</keyword>
<dbReference type="FunCoup" id="A0A6P8S993">
    <property type="interactions" value="638"/>
</dbReference>
<dbReference type="PRINTS" id="PR00669">
    <property type="entry name" value="INHIBINA"/>
</dbReference>
<keyword evidence="6" id="KW-0372">Hormone</keyword>
<name>A0A6P8S993_GEOSA</name>
<feature type="signal peptide" evidence="14">
    <location>
        <begin position="1"/>
        <end position="28"/>
    </location>
</feature>
<keyword evidence="3" id="KW-0202">Cytokine</keyword>
<evidence type="ECO:0000256" key="5">
    <source>
        <dbReference type="ARBA" id="ARBA00022685"/>
    </source>
</evidence>
<dbReference type="GO" id="GO:0005179">
    <property type="term" value="F:hormone activity"/>
    <property type="evidence" value="ECO:0007669"/>
    <property type="project" value="UniProtKB-KW"/>
</dbReference>
<dbReference type="InParanoid" id="A0A6P8S993"/>
<evidence type="ECO:0000256" key="2">
    <source>
        <dbReference type="ARBA" id="ARBA00006656"/>
    </source>
</evidence>
<dbReference type="InterPro" id="IPR029034">
    <property type="entry name" value="Cystine-knot_cytokine"/>
</dbReference>
<dbReference type="InterPro" id="IPR015615">
    <property type="entry name" value="TGF-beta-rel"/>
</dbReference>
<dbReference type="AlphaFoldDB" id="A0A6P8S993"/>
<keyword evidence="10" id="KW-0325">Glycoprotein</keyword>
<dbReference type="CDD" id="cd19376">
    <property type="entry name" value="TGF_beta_GDF15"/>
    <property type="match status" value="1"/>
</dbReference>
<keyword evidence="9" id="KW-1015">Disulfide bond</keyword>
<evidence type="ECO:0000256" key="13">
    <source>
        <dbReference type="RuleBase" id="RU000354"/>
    </source>
</evidence>
<dbReference type="GeneID" id="117366058"/>
<organism evidence="16 17">
    <name type="scientific">Geotrypetes seraphini</name>
    <name type="common">Gaboon caecilian</name>
    <name type="synonym">Caecilia seraphini</name>
    <dbReference type="NCBI Taxonomy" id="260995"/>
    <lineage>
        <taxon>Eukaryota</taxon>
        <taxon>Metazoa</taxon>
        <taxon>Chordata</taxon>
        <taxon>Craniata</taxon>
        <taxon>Vertebrata</taxon>
        <taxon>Euteleostomi</taxon>
        <taxon>Amphibia</taxon>
        <taxon>Gymnophiona</taxon>
        <taxon>Geotrypetes</taxon>
    </lineage>
</organism>
<feature type="chain" id="PRO_5028385471" description="Growth/differentiation factor 15" evidence="14">
    <location>
        <begin position="29"/>
        <end position="373"/>
    </location>
</feature>
<keyword evidence="8 13" id="KW-0339">Growth factor</keyword>
<dbReference type="GO" id="GO:0005125">
    <property type="term" value="F:cytokine activity"/>
    <property type="evidence" value="ECO:0007669"/>
    <property type="project" value="UniProtKB-KW"/>
</dbReference>
<keyword evidence="16" id="KW-1185">Reference proteome</keyword>
<dbReference type="Gene3D" id="2.10.90.10">
    <property type="entry name" value="Cystine-knot cytokines"/>
    <property type="match status" value="1"/>
</dbReference>
<evidence type="ECO:0000256" key="9">
    <source>
        <dbReference type="ARBA" id="ARBA00023157"/>
    </source>
</evidence>
<dbReference type="PROSITE" id="PS51362">
    <property type="entry name" value="TGF_BETA_2"/>
    <property type="match status" value="1"/>
</dbReference>
<sequence>MLRSRPSAGCAAATSLLLLLLLLTGAELRSSGDSAAGMQLEAVKSGILHRLGLRSPPVIQQRPSQEEIRQMYRLYEKTLTELRGNVSHGESRRRRHLLIPQMKLGKKAVRIGGSPEMHHQRLKLVFSRTKTLHQKLHVLQAELRLFKKVLGVLSQSDTRLNSVVHPVVNIYKTEDFSHVNGHLEHQLLDSKPFSEETLTFNLQFAIQKWVASSEKTLHLELDFVLEIPPNLPEKWEGINPVILEVETQRGGGSRARKARAVLPNEEDCKNSETNCCRKSLRVSFEEIGWSDWVMAPKSYTMYFCDGSCPHNYKPASMHAQIKARMHNLSNGATPAPCCVPANYGSMVLMHYNSVGKLILTPFEDMIVQKCHCA</sequence>
<dbReference type="PANTHER" id="PTHR11848">
    <property type="entry name" value="TGF-BETA FAMILY"/>
    <property type="match status" value="1"/>
</dbReference>
<dbReference type="Gene3D" id="2.60.120.970">
    <property type="match status" value="1"/>
</dbReference>
<evidence type="ECO:0000256" key="7">
    <source>
        <dbReference type="ARBA" id="ARBA00022729"/>
    </source>
</evidence>
<evidence type="ECO:0000256" key="14">
    <source>
        <dbReference type="SAM" id="SignalP"/>
    </source>
</evidence>
<accession>A0A6P8S993</accession>
<gene>
    <name evidence="17" type="primary">GDF15</name>
</gene>
<evidence type="ECO:0000256" key="4">
    <source>
        <dbReference type="ARBA" id="ARBA00022525"/>
    </source>
</evidence>
<dbReference type="GO" id="GO:0005615">
    <property type="term" value="C:extracellular space"/>
    <property type="evidence" value="ECO:0007669"/>
    <property type="project" value="UniProtKB-KW"/>
</dbReference>
<comment type="subcellular location">
    <subcellularLocation>
        <location evidence="1">Secreted</location>
    </subcellularLocation>
</comment>
<evidence type="ECO:0000256" key="3">
    <source>
        <dbReference type="ARBA" id="ARBA00022514"/>
    </source>
</evidence>
<dbReference type="KEGG" id="gsh:117366058"/>
<dbReference type="InterPro" id="IPR001111">
    <property type="entry name" value="TGF-b_propeptide"/>
</dbReference>
<evidence type="ECO:0000256" key="1">
    <source>
        <dbReference type="ARBA" id="ARBA00004613"/>
    </source>
</evidence>
<dbReference type="SUPFAM" id="SSF57501">
    <property type="entry name" value="Cystine-knot cytokines"/>
    <property type="match status" value="1"/>
</dbReference>
<evidence type="ECO:0000256" key="10">
    <source>
        <dbReference type="ARBA" id="ARBA00023180"/>
    </source>
</evidence>
<keyword evidence="5" id="KW-0165">Cleavage on pair of basic residues</keyword>
<dbReference type="PANTHER" id="PTHR11848:SF78">
    <property type="entry name" value="GROWTH_DIFFERENTIATION FACTOR 15"/>
    <property type="match status" value="1"/>
</dbReference>
<evidence type="ECO:0000256" key="12">
    <source>
        <dbReference type="ARBA" id="ARBA00068934"/>
    </source>
</evidence>
<dbReference type="InterPro" id="IPR001839">
    <property type="entry name" value="TGF-b_C"/>
</dbReference>